<feature type="signal peptide" evidence="6">
    <location>
        <begin position="1"/>
        <end position="23"/>
    </location>
</feature>
<dbReference type="PRINTS" id="PR00316">
    <property type="entry name" value="ENTEROVIROMP"/>
</dbReference>
<evidence type="ECO:0000256" key="1">
    <source>
        <dbReference type="ARBA" id="ARBA00004571"/>
    </source>
</evidence>
<sequence>MKRTLVASVVAVGLSVFAFAANAAEHTISGGYAQSHVKFGDDKTDDHPKGLNLKYRYELDNNWGVISSLTYTYLGYDHYLGGRKIAESSLDYFSLMAGPTYRFNEYVSVYGLVGAAHGKVKVSDFVGSESFSHSKTSIGYGLGLQFNPVPNWTIDTSYEYAKFDDARLGDLKVGTWVVGVGYRF</sequence>
<dbReference type="SUPFAM" id="SSF56925">
    <property type="entry name" value="OMPA-like"/>
    <property type="match status" value="1"/>
</dbReference>
<evidence type="ECO:0000256" key="6">
    <source>
        <dbReference type="SAM" id="SignalP"/>
    </source>
</evidence>
<keyword evidence="2" id="KW-1134">Transmembrane beta strand</keyword>
<dbReference type="RefSeq" id="WP_049581432.1">
    <property type="nucleotide sequence ID" value="NZ_CAWQXX010000035.1"/>
</dbReference>
<accession>A0A1G5PPG4</accession>
<dbReference type="AlphaFoldDB" id="A0A1G5PPG4"/>
<dbReference type="EMBL" id="FMWJ01000001">
    <property type="protein sequence ID" value="SCZ51040.1"/>
    <property type="molecule type" value="Genomic_DNA"/>
</dbReference>
<dbReference type="PROSITE" id="PS00695">
    <property type="entry name" value="ENT_VIR_OMP_2"/>
    <property type="match status" value="1"/>
</dbReference>
<evidence type="ECO:0000256" key="4">
    <source>
        <dbReference type="ARBA" id="ARBA00022729"/>
    </source>
</evidence>
<dbReference type="GO" id="GO:0009279">
    <property type="term" value="C:cell outer membrane"/>
    <property type="evidence" value="ECO:0007669"/>
    <property type="project" value="UniProtKB-SubCell"/>
</dbReference>
<keyword evidence="5" id="KW-0472">Membrane</keyword>
<dbReference type="Pfam" id="PF13505">
    <property type="entry name" value="OMP_b-brl"/>
    <property type="match status" value="1"/>
</dbReference>
<organism evidence="8 9">
    <name type="scientific">Photorhabdus luminescens</name>
    <name type="common">Xenorhabdus luminescens</name>
    <dbReference type="NCBI Taxonomy" id="29488"/>
    <lineage>
        <taxon>Bacteria</taxon>
        <taxon>Pseudomonadati</taxon>
        <taxon>Pseudomonadota</taxon>
        <taxon>Gammaproteobacteria</taxon>
        <taxon>Enterobacterales</taxon>
        <taxon>Morganellaceae</taxon>
        <taxon>Photorhabdus</taxon>
    </lineage>
</organism>
<dbReference type="InterPro" id="IPR011250">
    <property type="entry name" value="OMP/PagP_B-barrel"/>
</dbReference>
<evidence type="ECO:0000256" key="3">
    <source>
        <dbReference type="ARBA" id="ARBA00022692"/>
    </source>
</evidence>
<protein>
    <submittedName>
        <fullName evidence="8">Attachment invasion locus protein</fullName>
    </submittedName>
</protein>
<dbReference type="GO" id="GO:0044384">
    <property type="term" value="C:host outer membrane"/>
    <property type="evidence" value="ECO:0007669"/>
    <property type="project" value="InterPro"/>
</dbReference>
<feature type="chain" id="PRO_5010219637" evidence="6">
    <location>
        <begin position="24"/>
        <end position="184"/>
    </location>
</feature>
<evidence type="ECO:0000256" key="5">
    <source>
        <dbReference type="ARBA" id="ARBA00023136"/>
    </source>
</evidence>
<keyword evidence="9" id="KW-1185">Reference proteome</keyword>
<dbReference type="InterPro" id="IPR027385">
    <property type="entry name" value="Beta-barrel_OMP"/>
</dbReference>
<evidence type="ECO:0000313" key="8">
    <source>
        <dbReference type="EMBL" id="SCZ51040.1"/>
    </source>
</evidence>
<reference evidence="9" key="1">
    <citation type="submission" date="2016-10" db="EMBL/GenBank/DDBJ databases">
        <authorList>
            <person name="Varghese N."/>
            <person name="Submissions S."/>
        </authorList>
    </citation>
    <scope>NUCLEOTIDE SEQUENCE [LARGE SCALE GENOMIC DNA]</scope>
    <source>
        <strain evidence="9">ATCC 29999</strain>
    </source>
</reference>
<dbReference type="Gene3D" id="2.40.160.20">
    <property type="match status" value="1"/>
</dbReference>
<dbReference type="PROSITE" id="PS00694">
    <property type="entry name" value="ENT_VIR_OMP_1"/>
    <property type="match status" value="1"/>
</dbReference>
<feature type="domain" description="Outer membrane protein beta-barrel" evidence="7">
    <location>
        <begin position="9"/>
        <end position="184"/>
    </location>
</feature>
<dbReference type="OrthoDB" id="5873117at2"/>
<name>A0A1G5PPG4_PHOLU</name>
<proteinExistence type="predicted"/>
<gene>
    <name evidence="8" type="ORF">SAMN02982990_00027</name>
</gene>
<dbReference type="PANTHER" id="PTHR35892">
    <property type="entry name" value="OUTER MEMBRANE PROTEIN PAGN-RELATED"/>
    <property type="match status" value="1"/>
</dbReference>
<keyword evidence="4 6" id="KW-0732">Signal</keyword>
<dbReference type="InterPro" id="IPR000758">
    <property type="entry name" value="Enterovir_OMP"/>
</dbReference>
<dbReference type="PANTHER" id="PTHR35892:SF2">
    <property type="entry name" value="OUTER MEMBRANE PROTEIN PAGN"/>
    <property type="match status" value="1"/>
</dbReference>
<comment type="subcellular location">
    <subcellularLocation>
        <location evidence="1">Cell outer membrane</location>
        <topology evidence="1">Multi-pass membrane protein</topology>
    </subcellularLocation>
</comment>
<dbReference type="GeneID" id="45654565"/>
<dbReference type="InterPro" id="IPR051723">
    <property type="entry name" value="Bact_OM_Invasion-Related"/>
</dbReference>
<dbReference type="Proteomes" id="UP000183223">
    <property type="component" value="Unassembled WGS sequence"/>
</dbReference>
<evidence type="ECO:0000313" key="9">
    <source>
        <dbReference type="Proteomes" id="UP000183223"/>
    </source>
</evidence>
<keyword evidence="3" id="KW-0812">Transmembrane</keyword>
<evidence type="ECO:0000256" key="2">
    <source>
        <dbReference type="ARBA" id="ARBA00022452"/>
    </source>
</evidence>
<evidence type="ECO:0000259" key="7">
    <source>
        <dbReference type="Pfam" id="PF13505"/>
    </source>
</evidence>